<feature type="compositionally biased region" description="Basic and acidic residues" evidence="1">
    <location>
        <begin position="24"/>
        <end position="36"/>
    </location>
</feature>
<dbReference type="AlphaFoldDB" id="A0AAW0D661"/>
<dbReference type="EMBL" id="JAYKXP010000025">
    <property type="protein sequence ID" value="KAK7045477.1"/>
    <property type="molecule type" value="Genomic_DNA"/>
</dbReference>
<reference evidence="2 3" key="1">
    <citation type="submission" date="2024-01" db="EMBL/GenBank/DDBJ databases">
        <title>A draft genome for a cacao thread blight-causing isolate of Paramarasmius palmivorus.</title>
        <authorList>
            <person name="Baruah I.K."/>
            <person name="Bukari Y."/>
            <person name="Amoako-Attah I."/>
            <person name="Meinhardt L.W."/>
            <person name="Bailey B.A."/>
            <person name="Cohen S.P."/>
        </authorList>
    </citation>
    <scope>NUCLEOTIDE SEQUENCE [LARGE SCALE GENOMIC DNA]</scope>
    <source>
        <strain evidence="2 3">GH-12</strain>
    </source>
</reference>
<gene>
    <name evidence="2" type="ORF">VNI00_007730</name>
</gene>
<sequence length="74" mass="8212">MSSLNSRTKKAERVVHSSEPSNEAGHDFNNKEREGPKNVSRRGLLTPQVFVEVNSVSHSDFGETTVNGSEERVK</sequence>
<accession>A0AAW0D661</accession>
<keyword evidence="3" id="KW-1185">Reference proteome</keyword>
<name>A0AAW0D661_9AGAR</name>
<dbReference type="Proteomes" id="UP001383192">
    <property type="component" value="Unassembled WGS sequence"/>
</dbReference>
<protein>
    <submittedName>
        <fullName evidence="2">Uncharacterized protein</fullName>
    </submittedName>
</protein>
<evidence type="ECO:0000313" key="3">
    <source>
        <dbReference type="Proteomes" id="UP001383192"/>
    </source>
</evidence>
<proteinExistence type="predicted"/>
<evidence type="ECO:0000256" key="1">
    <source>
        <dbReference type="SAM" id="MobiDB-lite"/>
    </source>
</evidence>
<feature type="compositionally biased region" description="Polar residues" evidence="1">
    <location>
        <begin position="54"/>
        <end position="68"/>
    </location>
</feature>
<evidence type="ECO:0000313" key="2">
    <source>
        <dbReference type="EMBL" id="KAK7045477.1"/>
    </source>
</evidence>
<organism evidence="2 3">
    <name type="scientific">Paramarasmius palmivorus</name>
    <dbReference type="NCBI Taxonomy" id="297713"/>
    <lineage>
        <taxon>Eukaryota</taxon>
        <taxon>Fungi</taxon>
        <taxon>Dikarya</taxon>
        <taxon>Basidiomycota</taxon>
        <taxon>Agaricomycotina</taxon>
        <taxon>Agaricomycetes</taxon>
        <taxon>Agaricomycetidae</taxon>
        <taxon>Agaricales</taxon>
        <taxon>Marasmiineae</taxon>
        <taxon>Marasmiaceae</taxon>
        <taxon>Paramarasmius</taxon>
    </lineage>
</organism>
<comment type="caution">
    <text evidence="2">The sequence shown here is derived from an EMBL/GenBank/DDBJ whole genome shotgun (WGS) entry which is preliminary data.</text>
</comment>
<feature type="region of interest" description="Disordered" evidence="1">
    <location>
        <begin position="1"/>
        <end position="74"/>
    </location>
</feature>